<protein>
    <submittedName>
        <fullName evidence="1">N-acetyltransferase</fullName>
    </submittedName>
</protein>
<accession>A0A8J3E0U7</accession>
<dbReference type="EMBL" id="BNAI01000001">
    <property type="protein sequence ID" value="GHF04201.1"/>
    <property type="molecule type" value="Genomic_DNA"/>
</dbReference>
<dbReference type="Gene3D" id="3.40.630.30">
    <property type="match status" value="1"/>
</dbReference>
<dbReference type="SUPFAM" id="SSF55729">
    <property type="entry name" value="Acyl-CoA N-acyltransferases (Nat)"/>
    <property type="match status" value="1"/>
</dbReference>
<keyword evidence="2" id="KW-1185">Reference proteome</keyword>
<dbReference type="RefSeq" id="WP_191281405.1">
    <property type="nucleotide sequence ID" value="NZ_BNAI01000001.1"/>
</dbReference>
<organism evidence="1 2">
    <name type="scientific">Pseudolysinimonas yzui</name>
    <dbReference type="NCBI Taxonomy" id="2708254"/>
    <lineage>
        <taxon>Bacteria</taxon>
        <taxon>Bacillati</taxon>
        <taxon>Actinomycetota</taxon>
        <taxon>Actinomycetes</taxon>
        <taxon>Micrococcales</taxon>
        <taxon>Microbacteriaceae</taxon>
        <taxon>Pseudolysinimonas</taxon>
    </lineage>
</organism>
<dbReference type="AlphaFoldDB" id="A0A8J3E0U7"/>
<name>A0A8J3E0U7_9MICO</name>
<proteinExistence type="predicted"/>
<reference evidence="1" key="2">
    <citation type="submission" date="2020-09" db="EMBL/GenBank/DDBJ databases">
        <authorList>
            <person name="Sun Q."/>
            <person name="Zhou Y."/>
        </authorList>
    </citation>
    <scope>NUCLEOTIDE SEQUENCE</scope>
    <source>
        <strain evidence="1">CGMCC 1.16548</strain>
    </source>
</reference>
<sequence>MAEHVIRALSLETWGAYAALIEKHNGVWGGCWCTYFHEDTDAVRKKELGGPAFKRRMVELGIAHAALVFDGDQAIGWAEYGAPVELPNIYHRKERDASGIDPANYRITCFFVDRDHRRAGVAYEALQGALDLIAAAGGGVVESYPNTLVEGKKTSSSFLHNGTREMFERAGFEYIRPLGLRKNVVRKVIPAA</sequence>
<reference evidence="1" key="1">
    <citation type="journal article" date="2014" name="Int. J. Syst. Evol. Microbiol.">
        <title>Complete genome sequence of Corynebacterium casei LMG S-19264T (=DSM 44701T), isolated from a smear-ripened cheese.</title>
        <authorList>
            <consortium name="US DOE Joint Genome Institute (JGI-PGF)"/>
            <person name="Walter F."/>
            <person name="Albersmeier A."/>
            <person name="Kalinowski J."/>
            <person name="Ruckert C."/>
        </authorList>
    </citation>
    <scope>NUCLEOTIDE SEQUENCE</scope>
    <source>
        <strain evidence="1">CGMCC 1.16548</strain>
    </source>
</reference>
<evidence type="ECO:0000313" key="1">
    <source>
        <dbReference type="EMBL" id="GHF04201.1"/>
    </source>
</evidence>
<gene>
    <name evidence="1" type="ORF">GCM10011600_00620</name>
</gene>
<dbReference type="Proteomes" id="UP000617531">
    <property type="component" value="Unassembled WGS sequence"/>
</dbReference>
<evidence type="ECO:0000313" key="2">
    <source>
        <dbReference type="Proteomes" id="UP000617531"/>
    </source>
</evidence>
<dbReference type="InterPro" id="IPR016181">
    <property type="entry name" value="Acyl_CoA_acyltransferase"/>
</dbReference>
<comment type="caution">
    <text evidence="1">The sequence shown here is derived from an EMBL/GenBank/DDBJ whole genome shotgun (WGS) entry which is preliminary data.</text>
</comment>